<keyword evidence="5" id="KW-1185">Reference proteome</keyword>
<feature type="region of interest" description="Disordered" evidence="1">
    <location>
        <begin position="288"/>
        <end position="354"/>
    </location>
</feature>
<dbReference type="EMBL" id="CP049945">
    <property type="protein sequence ID" value="QRF03104.1"/>
    <property type="molecule type" value="Genomic_DNA"/>
</dbReference>
<reference evidence="4 5" key="1">
    <citation type="submission" date="2020-03" db="EMBL/GenBank/DDBJ databases">
        <title>Genome mining and metabolic profiling illuminate the polycyclic tetramate macrolactams from Streptomyces koyangensis SCSIO 5802.</title>
        <authorList>
            <person name="Ding W."/>
        </authorList>
    </citation>
    <scope>NUCLEOTIDE SEQUENCE [LARGE SCALE GENOMIC DNA]</scope>
    <source>
        <strain evidence="4 5">SCSIO 5802</strain>
    </source>
</reference>
<evidence type="ECO:0000313" key="4">
    <source>
        <dbReference type="EMBL" id="QRF03104.1"/>
    </source>
</evidence>
<feature type="region of interest" description="Disordered" evidence="1">
    <location>
        <begin position="106"/>
        <end position="147"/>
    </location>
</feature>
<organism evidence="4 5">
    <name type="scientific">Streptomyces koyangensis</name>
    <dbReference type="NCBI Taxonomy" id="188770"/>
    <lineage>
        <taxon>Bacteria</taxon>
        <taxon>Bacillati</taxon>
        <taxon>Actinomycetota</taxon>
        <taxon>Actinomycetes</taxon>
        <taxon>Kitasatosporales</taxon>
        <taxon>Streptomycetaceae</taxon>
        <taxon>Streptomyces</taxon>
        <taxon>Streptomyces aurantiacus group</taxon>
    </lineage>
</organism>
<feature type="compositionally biased region" description="Basic and acidic residues" evidence="1">
    <location>
        <begin position="1"/>
        <end position="14"/>
    </location>
</feature>
<evidence type="ECO:0000259" key="3">
    <source>
        <dbReference type="Pfam" id="PF21725"/>
    </source>
</evidence>
<dbReference type="RefSeq" id="WP_203214817.1">
    <property type="nucleotide sequence ID" value="NZ_CP049945.1"/>
</dbReference>
<feature type="region of interest" description="Disordered" evidence="1">
    <location>
        <begin position="1"/>
        <end position="23"/>
    </location>
</feature>
<dbReference type="SUPFAM" id="SSF57997">
    <property type="entry name" value="Tropomyosin"/>
    <property type="match status" value="1"/>
</dbReference>
<accession>A0ABX7EED5</accession>
<feature type="compositionally biased region" description="Basic and acidic residues" evidence="1">
    <location>
        <begin position="335"/>
        <end position="354"/>
    </location>
</feature>
<dbReference type="InterPro" id="IPR049082">
    <property type="entry name" value="T7SS_signal"/>
</dbReference>
<dbReference type="Gene3D" id="1.20.120.330">
    <property type="entry name" value="Nucleotidyltransferases domain 2"/>
    <property type="match status" value="1"/>
</dbReference>
<sequence length="450" mass="49275">MARPRDWTPLREGDPVPGDPDGVRRQVKHMKKIAEYLRTQAASLAAMADADNLKGKYAEKLSEEARGLGRKLDLAEDRYREVKGHLGGWAEDLEEFQKRADRALRDAREAQRTIDAHESRADDPPRPSTDKPAEKPADTPKEDPRLKQAKEDLQDARTRLDSAESDYQERASHYARKIRSSIDDDMKDNWWNDFKAWVADAEWLSKFADWASLVTTALSFVAILFPGVGGLILALSIMVALIHAGQAVTGNGSWADLVMDIGGLKLAVVGIKAAKAVDALHGSSRSTAARLAREKASAEASQTNQGARTAAQRAERRRGGGTSGTNRNRARARRLRAEQENRAAGESAAREVREAELPEISKAEALNSGWDRQLGQQVKDTQSLRDAYPGNASLADNAREAERHQKIARGAWAASTAIDLSDKTADAVSGDGYSQAKEWATAPIPGVSQW</sequence>
<feature type="transmembrane region" description="Helical" evidence="2">
    <location>
        <begin position="213"/>
        <end position="242"/>
    </location>
</feature>
<keyword evidence="2" id="KW-1133">Transmembrane helix</keyword>
<evidence type="ECO:0000256" key="2">
    <source>
        <dbReference type="SAM" id="Phobius"/>
    </source>
</evidence>
<name>A0ABX7EED5_9ACTN</name>
<keyword evidence="2" id="KW-0472">Membrane</keyword>
<gene>
    <name evidence="4" type="ORF">G9U55_13400</name>
</gene>
<dbReference type="Pfam" id="PF21725">
    <property type="entry name" value="T7SS_signal"/>
    <property type="match status" value="1"/>
</dbReference>
<feature type="domain" description="Putative T7SS secretion signal" evidence="3">
    <location>
        <begin position="16"/>
        <end position="169"/>
    </location>
</feature>
<proteinExistence type="predicted"/>
<dbReference type="Proteomes" id="UP000596311">
    <property type="component" value="Chromosome"/>
</dbReference>
<protein>
    <recommendedName>
        <fullName evidence="3">Putative T7SS secretion signal domain-containing protein</fullName>
    </recommendedName>
</protein>
<evidence type="ECO:0000313" key="5">
    <source>
        <dbReference type="Proteomes" id="UP000596311"/>
    </source>
</evidence>
<keyword evidence="2" id="KW-0812">Transmembrane</keyword>
<evidence type="ECO:0000256" key="1">
    <source>
        <dbReference type="SAM" id="MobiDB-lite"/>
    </source>
</evidence>